<dbReference type="Pfam" id="PF00005">
    <property type="entry name" value="ABC_tran"/>
    <property type="match status" value="2"/>
</dbReference>
<dbReference type="Pfam" id="PF02361">
    <property type="entry name" value="CbiQ"/>
    <property type="match status" value="1"/>
</dbReference>
<dbReference type="PROSITE" id="PS00211">
    <property type="entry name" value="ABC_TRANSPORTER_1"/>
    <property type="match status" value="2"/>
</dbReference>
<proteinExistence type="inferred from homology"/>
<evidence type="ECO:0000256" key="8">
    <source>
        <dbReference type="ARBA" id="ARBA00023136"/>
    </source>
</evidence>
<feature type="transmembrane region" description="Helical" evidence="10">
    <location>
        <begin position="595"/>
        <end position="627"/>
    </location>
</feature>
<dbReference type="InterPro" id="IPR050095">
    <property type="entry name" value="ECF_ABC_transporter_ATP-bd"/>
</dbReference>
<feature type="region of interest" description="Disordered" evidence="9">
    <location>
        <begin position="269"/>
        <end position="347"/>
    </location>
</feature>
<dbReference type="CDD" id="cd16914">
    <property type="entry name" value="EcfT"/>
    <property type="match status" value="1"/>
</dbReference>
<reference evidence="12 13" key="1">
    <citation type="submission" date="2019-12" db="EMBL/GenBank/DDBJ databases">
        <title>Nesterenkonia muleiensis sp. nov., a novel actinobacterium isolated from sap of Populus euphratica.</title>
        <authorList>
            <person name="Wang R."/>
        </authorList>
    </citation>
    <scope>NUCLEOTIDE SEQUENCE [LARGE SCALE GENOMIC DNA]</scope>
    <source>
        <strain evidence="12 13">F10</strain>
    </source>
</reference>
<feature type="region of interest" description="Disordered" evidence="9">
    <location>
        <begin position="1"/>
        <end position="21"/>
    </location>
</feature>
<evidence type="ECO:0000256" key="7">
    <source>
        <dbReference type="ARBA" id="ARBA00022989"/>
    </source>
</evidence>
<feature type="domain" description="ABC transporter" evidence="11">
    <location>
        <begin position="325"/>
        <end position="580"/>
    </location>
</feature>
<dbReference type="InterPro" id="IPR003339">
    <property type="entry name" value="ABC/ECF_trnsptr_transmembrane"/>
</dbReference>
<dbReference type="PANTHER" id="PTHR43553">
    <property type="entry name" value="HEAVY METAL TRANSPORTER"/>
    <property type="match status" value="1"/>
</dbReference>
<sequence length="828" mass="86990">MKRTTTPPELSAPTAGGTAGAATAGVRVRAQCFSYQHADRERPALAGLDLELAPGEKVLLAGASGAGKSTLLHALAGVLHHDDAASSGSLLLDGRHPAEARGRAGLMQQDPESQVVLARIGDDVAFSCENLAVPAEEIPQRVKAALTAVGLDHLPLDHPSSQLSGGQKQRLALAGILAMRPGLLLLDEPTANLDPEGTLQVRDAVVAAAAETGATLVVVEHRLETWVEHMDTLLVLEPGGGLRHRVPAWAVNDDAALRQELVEAGLWVPRQRPPGSSSGQFPPLSAPGRTSQAGKIDHSTSVSLTATRSGGQSSAALLTGSGLAVHRKPPRRSWRSGEPAQPTLSGVNISLSPGSALGITGRNGAGKSTLMLTLAGLLAPHGGTLTAGRGLKGEHGAELPDSPFEWRSADLTSRIGTVFQEPEHQFVRNTVADELRLSAEQARVPGTRQPLFSEQEVAQRVAKLLERLRLTHLAQANPFTLSGGEKRRLSVGTALAAGPEVLMLDEPTFGQDAHTFSELISLLREHLDSGGTVLAVTHDADFLEALGAERYDLSAETSAPPGTQQPEQKHPTSTPLLSAVRDTSWLGRRGPLAKLLALLFITFALIATIDPVSAAVVAVACFALLPVANIRLVTFLRRIWIFAAAALMAVWGAAIAAEESGRVLLDLGVTTISTGSLELGLSLGARAFAIVLPSVLIFSTTDPTDLADSLAQQVKLPARFVLGALAAMRLLGLMAEHWTTLGHARRARGLGSRFLSQAFGLLVQAIRMATRLAVTMESRGFGAGPRTWARRASFTRADWLVALAGFLIAATATAAALAAGTWNLVWQS</sequence>
<keyword evidence="3" id="KW-0813">Transport</keyword>
<feature type="compositionally biased region" description="Polar residues" evidence="9">
    <location>
        <begin position="288"/>
        <end position="316"/>
    </location>
</feature>
<dbReference type="Gene3D" id="3.40.50.300">
    <property type="entry name" value="P-loop containing nucleotide triphosphate hydrolases"/>
    <property type="match status" value="2"/>
</dbReference>
<dbReference type="InterPro" id="IPR017871">
    <property type="entry name" value="ABC_transporter-like_CS"/>
</dbReference>
<keyword evidence="6 12" id="KW-0067">ATP-binding</keyword>
<dbReference type="InterPro" id="IPR003593">
    <property type="entry name" value="AAA+_ATPase"/>
</dbReference>
<dbReference type="GO" id="GO:0042626">
    <property type="term" value="F:ATPase-coupled transmembrane transporter activity"/>
    <property type="evidence" value="ECO:0007669"/>
    <property type="project" value="TreeGrafter"/>
</dbReference>
<dbReference type="InterPro" id="IPR015856">
    <property type="entry name" value="ABC_transpr_CbiO/EcfA_su"/>
</dbReference>
<evidence type="ECO:0000256" key="4">
    <source>
        <dbReference type="ARBA" id="ARBA00022692"/>
    </source>
</evidence>
<dbReference type="GO" id="GO:0043190">
    <property type="term" value="C:ATP-binding cassette (ABC) transporter complex"/>
    <property type="evidence" value="ECO:0007669"/>
    <property type="project" value="TreeGrafter"/>
</dbReference>
<dbReference type="GO" id="GO:0016887">
    <property type="term" value="F:ATP hydrolysis activity"/>
    <property type="evidence" value="ECO:0007669"/>
    <property type="project" value="InterPro"/>
</dbReference>
<keyword evidence="4 10" id="KW-0812">Transmembrane</keyword>
<evidence type="ECO:0000313" key="13">
    <source>
        <dbReference type="Proteomes" id="UP000460157"/>
    </source>
</evidence>
<dbReference type="GO" id="GO:0005524">
    <property type="term" value="F:ATP binding"/>
    <property type="evidence" value="ECO:0007669"/>
    <property type="project" value="UniProtKB-KW"/>
</dbReference>
<dbReference type="SUPFAM" id="SSF52540">
    <property type="entry name" value="P-loop containing nucleoside triphosphate hydrolases"/>
    <property type="match status" value="2"/>
</dbReference>
<feature type="domain" description="ABC transporter" evidence="11">
    <location>
        <begin position="28"/>
        <end position="263"/>
    </location>
</feature>
<dbReference type="CDD" id="cd03225">
    <property type="entry name" value="ABC_cobalt_CbiO_domain1"/>
    <property type="match status" value="2"/>
</dbReference>
<dbReference type="InterPro" id="IPR003439">
    <property type="entry name" value="ABC_transporter-like_ATP-bd"/>
</dbReference>
<evidence type="ECO:0000256" key="1">
    <source>
        <dbReference type="ARBA" id="ARBA00004141"/>
    </source>
</evidence>
<dbReference type="PROSITE" id="PS50893">
    <property type="entry name" value="ABC_TRANSPORTER_2"/>
    <property type="match status" value="2"/>
</dbReference>
<accession>A0A7K1UJN8</accession>
<dbReference type="SMART" id="SM00382">
    <property type="entry name" value="AAA"/>
    <property type="match status" value="2"/>
</dbReference>
<feature type="region of interest" description="Disordered" evidence="9">
    <location>
        <begin position="555"/>
        <end position="574"/>
    </location>
</feature>
<evidence type="ECO:0000256" key="6">
    <source>
        <dbReference type="ARBA" id="ARBA00022840"/>
    </source>
</evidence>
<evidence type="ECO:0000256" key="9">
    <source>
        <dbReference type="SAM" id="MobiDB-lite"/>
    </source>
</evidence>
<comment type="similarity">
    <text evidence="2">Belongs to the ABC transporter superfamily.</text>
</comment>
<feature type="compositionally biased region" description="Basic residues" evidence="9">
    <location>
        <begin position="325"/>
        <end position="334"/>
    </location>
</feature>
<keyword evidence="5" id="KW-0547">Nucleotide-binding</keyword>
<evidence type="ECO:0000256" key="10">
    <source>
        <dbReference type="SAM" id="Phobius"/>
    </source>
</evidence>
<dbReference type="InterPro" id="IPR027417">
    <property type="entry name" value="P-loop_NTPase"/>
</dbReference>
<evidence type="ECO:0000259" key="11">
    <source>
        <dbReference type="PROSITE" id="PS50893"/>
    </source>
</evidence>
<evidence type="ECO:0000256" key="3">
    <source>
        <dbReference type="ARBA" id="ARBA00022448"/>
    </source>
</evidence>
<keyword evidence="13" id="KW-1185">Reference proteome</keyword>
<comment type="caution">
    <text evidence="12">The sequence shown here is derived from an EMBL/GenBank/DDBJ whole genome shotgun (WGS) entry which is preliminary data.</text>
</comment>
<evidence type="ECO:0000313" key="12">
    <source>
        <dbReference type="EMBL" id="MVT26542.1"/>
    </source>
</evidence>
<organism evidence="12 13">
    <name type="scientific">Nesterenkonia alkaliphila</name>
    <dbReference type="NCBI Taxonomy" id="1463631"/>
    <lineage>
        <taxon>Bacteria</taxon>
        <taxon>Bacillati</taxon>
        <taxon>Actinomycetota</taxon>
        <taxon>Actinomycetes</taxon>
        <taxon>Micrococcales</taxon>
        <taxon>Micrococcaceae</taxon>
        <taxon>Nesterenkonia</taxon>
    </lineage>
</organism>
<evidence type="ECO:0000256" key="5">
    <source>
        <dbReference type="ARBA" id="ARBA00022741"/>
    </source>
</evidence>
<dbReference type="PANTHER" id="PTHR43553:SF24">
    <property type="entry name" value="ENERGY-COUPLING FACTOR TRANSPORTER ATP-BINDING PROTEIN ECFA1"/>
    <property type="match status" value="1"/>
</dbReference>
<gene>
    <name evidence="12" type="ORF">GNZ21_09270</name>
</gene>
<evidence type="ECO:0000256" key="2">
    <source>
        <dbReference type="ARBA" id="ARBA00005417"/>
    </source>
</evidence>
<keyword evidence="8 10" id="KW-0472">Membrane</keyword>
<protein>
    <submittedName>
        <fullName evidence="12">ATP-binding cassette domain-containing protein</fullName>
    </submittedName>
</protein>
<dbReference type="RefSeq" id="WP_157323556.1">
    <property type="nucleotide sequence ID" value="NZ_BMFX01000002.1"/>
</dbReference>
<name>A0A7K1UJN8_9MICC</name>
<keyword evidence="7 10" id="KW-1133">Transmembrane helix</keyword>
<dbReference type="Proteomes" id="UP000460157">
    <property type="component" value="Unassembled WGS sequence"/>
</dbReference>
<feature type="transmembrane region" description="Helical" evidence="10">
    <location>
        <begin position="799"/>
        <end position="822"/>
    </location>
</feature>
<feature type="transmembrane region" description="Helical" evidence="10">
    <location>
        <begin position="677"/>
        <end position="699"/>
    </location>
</feature>
<dbReference type="EMBL" id="WRPM01000068">
    <property type="protein sequence ID" value="MVT26542.1"/>
    <property type="molecule type" value="Genomic_DNA"/>
</dbReference>
<feature type="transmembrane region" description="Helical" evidence="10">
    <location>
        <begin position="639"/>
        <end position="657"/>
    </location>
</feature>
<comment type="subcellular location">
    <subcellularLocation>
        <location evidence="1">Membrane</location>
        <topology evidence="1">Multi-pass membrane protein</topology>
    </subcellularLocation>
</comment>
<dbReference type="AlphaFoldDB" id="A0A7K1UJN8"/>
<dbReference type="OrthoDB" id="501320at2"/>